<name>A0AA43QMY1_9LECA</name>
<evidence type="ECO:0000256" key="6">
    <source>
        <dbReference type="ARBA" id="ARBA00022749"/>
    </source>
</evidence>
<dbReference type="Gene3D" id="3.40.50.880">
    <property type="match status" value="1"/>
</dbReference>
<evidence type="ECO:0000256" key="3">
    <source>
        <dbReference type="ARBA" id="ARBA00021562"/>
    </source>
</evidence>
<dbReference type="GO" id="GO:0005524">
    <property type="term" value="F:ATP binding"/>
    <property type="evidence" value="ECO:0007669"/>
    <property type="project" value="UniProtKB-UniRule"/>
</dbReference>
<dbReference type="InterPro" id="IPR001674">
    <property type="entry name" value="GMP_synth_C"/>
</dbReference>
<dbReference type="InterPro" id="IPR022310">
    <property type="entry name" value="NAD/GMP_synthase"/>
</dbReference>
<dbReference type="Pfam" id="PF00958">
    <property type="entry name" value="GMP_synt_C"/>
    <property type="match status" value="1"/>
</dbReference>
<feature type="domain" description="GMPS ATP-PPase" evidence="12">
    <location>
        <begin position="119"/>
        <end position="321"/>
    </location>
</feature>
<dbReference type="Gene3D" id="3.40.50.620">
    <property type="entry name" value="HUPs"/>
    <property type="match status" value="1"/>
</dbReference>
<sequence>MQEIAWNFGKDVLAGEKREYGHAKVDVVRDGGSRVHINQLLQGLGDRLEVFMSHGDKLGQIPGGFTVIAATTNAPFAGIVHNEKPIYGVQFHPEVGHTPKGQDLLRNFAVKICRAQQHWTMQEFVHQEVERIRTLVGEKGQVIGAVSGGVDSTVAAKLMNTAIGGRFHAVMIDNGLLRKDEAKNVLETLTQELGIRLTVVDASQRFLDDLRGVVEPERKRKIIGSRFITEFQKKAKELEVAAAGSTKAGPIEWLLQGTLYPDVIESISFKGPSQTIKTHHNVGGLPDFLKLKLIEPLRLLFKDEVRVLGTKLGIPESLVWRHPFPGPGLGIRILGEITKSQLEIARAADHIFLSELIAHGLYQKTSQAFAALIPTRAVGVMGDKRVYGQMISLRAVTSNDFMTASRCHFDVENRDFLDLVSSRITNEIAGVTRVLYDVTSKPPWVWSANLGTTVLLT</sequence>
<keyword evidence="7 11" id="KW-0658">Purine biosynthesis</keyword>
<dbReference type="FunFam" id="3.40.50.620:FF:000001">
    <property type="entry name" value="GMP synthase [glutamine-hydrolyzing]"/>
    <property type="match status" value="1"/>
</dbReference>
<evidence type="ECO:0000313" key="14">
    <source>
        <dbReference type="Proteomes" id="UP001161017"/>
    </source>
</evidence>
<dbReference type="CDD" id="cd01997">
    <property type="entry name" value="GMP_synthase_C"/>
    <property type="match status" value="1"/>
</dbReference>
<dbReference type="EC" id="6.3.5.2" evidence="2"/>
<comment type="pathway">
    <text evidence="1">Purine metabolism; GMP biosynthesis; GMP from XMP (L-Gln route): step 1/1.</text>
</comment>
<evidence type="ECO:0000256" key="1">
    <source>
        <dbReference type="ARBA" id="ARBA00005153"/>
    </source>
</evidence>
<dbReference type="GO" id="GO:0005829">
    <property type="term" value="C:cytosol"/>
    <property type="evidence" value="ECO:0007669"/>
    <property type="project" value="TreeGrafter"/>
</dbReference>
<comment type="caution">
    <text evidence="13">The sequence shown here is derived from an EMBL/GenBank/DDBJ whole genome shotgun (WGS) entry which is preliminary data.</text>
</comment>
<keyword evidence="4 13" id="KW-0436">Ligase</keyword>
<keyword evidence="5 11" id="KW-0547">Nucleotide-binding</keyword>
<dbReference type="PROSITE" id="PS51553">
    <property type="entry name" value="GMPS_ATP_PPASE"/>
    <property type="match status" value="1"/>
</dbReference>
<keyword evidence="6 11" id="KW-0332">GMP biosynthesis</keyword>
<dbReference type="GO" id="GO:0003921">
    <property type="term" value="F:GMP synthase activity"/>
    <property type="evidence" value="ECO:0007669"/>
    <property type="project" value="InterPro"/>
</dbReference>
<keyword evidence="14" id="KW-1185">Reference proteome</keyword>
<dbReference type="PROSITE" id="PS51273">
    <property type="entry name" value="GATASE_TYPE_1"/>
    <property type="match status" value="1"/>
</dbReference>
<feature type="binding site" evidence="11">
    <location>
        <begin position="147"/>
        <end position="153"/>
    </location>
    <ligand>
        <name>ATP</name>
        <dbReference type="ChEBI" id="CHEBI:30616"/>
    </ligand>
</feature>
<evidence type="ECO:0000313" key="13">
    <source>
        <dbReference type="EMBL" id="MDI1488797.1"/>
    </source>
</evidence>
<evidence type="ECO:0000256" key="5">
    <source>
        <dbReference type="ARBA" id="ARBA00022741"/>
    </source>
</evidence>
<dbReference type="InterPro" id="IPR029062">
    <property type="entry name" value="Class_I_gatase-like"/>
</dbReference>
<dbReference type="Proteomes" id="UP001161017">
    <property type="component" value="Unassembled WGS sequence"/>
</dbReference>
<keyword evidence="9" id="KW-0315">Glutamine amidotransferase</keyword>
<dbReference type="NCBIfam" id="TIGR00884">
    <property type="entry name" value="guaA_Cterm"/>
    <property type="match status" value="1"/>
</dbReference>
<dbReference type="EMBL" id="JAPUFD010000008">
    <property type="protein sequence ID" value="MDI1488797.1"/>
    <property type="molecule type" value="Genomic_DNA"/>
</dbReference>
<dbReference type="FunFam" id="3.30.300.10:FF:000002">
    <property type="entry name" value="GMP synthase [glutamine-hydrolyzing]"/>
    <property type="match status" value="1"/>
</dbReference>
<accession>A0AA43QMY1</accession>
<dbReference type="Gene3D" id="3.30.300.10">
    <property type="match status" value="1"/>
</dbReference>
<dbReference type="PANTHER" id="PTHR11922:SF2">
    <property type="entry name" value="GMP SYNTHASE [GLUTAMINE-HYDROLYZING]"/>
    <property type="match status" value="1"/>
</dbReference>
<dbReference type="InterPro" id="IPR017926">
    <property type="entry name" value="GATASE"/>
</dbReference>
<keyword evidence="8 11" id="KW-0067">ATP-binding</keyword>
<dbReference type="Pfam" id="PF02540">
    <property type="entry name" value="NAD_synthase"/>
    <property type="match status" value="1"/>
</dbReference>
<organism evidence="13 14">
    <name type="scientific">Ramalina farinacea</name>
    <dbReference type="NCBI Taxonomy" id="258253"/>
    <lineage>
        <taxon>Eukaryota</taxon>
        <taxon>Fungi</taxon>
        <taxon>Dikarya</taxon>
        <taxon>Ascomycota</taxon>
        <taxon>Pezizomycotina</taxon>
        <taxon>Lecanoromycetes</taxon>
        <taxon>OSLEUM clade</taxon>
        <taxon>Lecanoromycetidae</taxon>
        <taxon>Lecanorales</taxon>
        <taxon>Lecanorineae</taxon>
        <taxon>Ramalinaceae</taxon>
        <taxon>Ramalina</taxon>
    </lineage>
</organism>
<evidence type="ECO:0000256" key="7">
    <source>
        <dbReference type="ARBA" id="ARBA00022755"/>
    </source>
</evidence>
<dbReference type="Pfam" id="PF00117">
    <property type="entry name" value="GATase"/>
    <property type="match status" value="1"/>
</dbReference>
<evidence type="ECO:0000256" key="8">
    <source>
        <dbReference type="ARBA" id="ARBA00022840"/>
    </source>
</evidence>
<dbReference type="PANTHER" id="PTHR11922">
    <property type="entry name" value="GMP SYNTHASE-RELATED"/>
    <property type="match status" value="1"/>
</dbReference>
<evidence type="ECO:0000259" key="12">
    <source>
        <dbReference type="PROSITE" id="PS51553"/>
    </source>
</evidence>
<evidence type="ECO:0000256" key="10">
    <source>
        <dbReference type="ARBA" id="ARBA00031356"/>
    </source>
</evidence>
<dbReference type="InterPro" id="IPR025777">
    <property type="entry name" value="GMPS_ATP_PPase_dom"/>
</dbReference>
<dbReference type="InterPro" id="IPR014729">
    <property type="entry name" value="Rossmann-like_a/b/a_fold"/>
</dbReference>
<protein>
    <recommendedName>
        <fullName evidence="3">GMP synthase [glutamine-hydrolyzing]</fullName>
        <ecNumber evidence="2">6.3.5.2</ecNumber>
    </recommendedName>
    <alternativeName>
        <fullName evidence="10">Glutamine amidotransferase</fullName>
    </alternativeName>
</protein>
<evidence type="ECO:0000256" key="4">
    <source>
        <dbReference type="ARBA" id="ARBA00022598"/>
    </source>
</evidence>
<dbReference type="NCBIfam" id="NF000848">
    <property type="entry name" value="PRK00074.1"/>
    <property type="match status" value="1"/>
</dbReference>
<proteinExistence type="predicted"/>
<dbReference type="SUPFAM" id="SSF52402">
    <property type="entry name" value="Adenine nucleotide alpha hydrolases-like"/>
    <property type="match status" value="1"/>
</dbReference>
<evidence type="ECO:0000256" key="2">
    <source>
        <dbReference type="ARBA" id="ARBA00012746"/>
    </source>
</evidence>
<evidence type="ECO:0000256" key="11">
    <source>
        <dbReference type="PROSITE-ProRule" id="PRU00886"/>
    </source>
</evidence>
<dbReference type="AlphaFoldDB" id="A0AA43QMY1"/>
<dbReference type="SUPFAM" id="SSF52317">
    <property type="entry name" value="Class I glutamine amidotransferase-like"/>
    <property type="match status" value="1"/>
</dbReference>
<evidence type="ECO:0000256" key="9">
    <source>
        <dbReference type="ARBA" id="ARBA00022962"/>
    </source>
</evidence>
<gene>
    <name evidence="13" type="primary">GUA1</name>
    <name evidence="13" type="ORF">OHK93_008073</name>
</gene>
<reference evidence="13" key="1">
    <citation type="journal article" date="2023" name="Genome Biol. Evol.">
        <title>First Whole Genome Sequence and Flow Cytometry Genome Size Data for the Lichen-Forming Fungus Ramalina farinacea (Ascomycota).</title>
        <authorList>
            <person name="Llewellyn T."/>
            <person name="Mian S."/>
            <person name="Hill R."/>
            <person name="Leitch I.J."/>
            <person name="Gaya E."/>
        </authorList>
    </citation>
    <scope>NUCLEOTIDE SEQUENCE</scope>
    <source>
        <strain evidence="13">LIQ254RAFAR</strain>
    </source>
</reference>